<protein>
    <submittedName>
        <fullName evidence="2">Uncharacterized protein</fullName>
    </submittedName>
</protein>
<keyword evidence="3" id="KW-1185">Reference proteome</keyword>
<dbReference type="Proteomes" id="UP001430848">
    <property type="component" value="Unassembled WGS sequence"/>
</dbReference>
<name>A0ABR1PIH0_DIAER</name>
<sequence length="226" mass="24605">MMLCQNRQEDVSFLLGASPGLPSQCFFDTVLVPLPTWVFILALPAVGLIRTRVPSTQVLHANVRRAWIRSGTLGLYYFCVFAIVLMESIEVGRLAKADMGVGLLPFVYVACALAVATCCTDARVAGALGWQRGWWHEAVALFSVMSGIISTVKTIAVEALDGAARLNTAYPVSDQYTDLVVLSVLYFVLLLVVVVMKYLVRPQAPASHRPEASNIDIETVELTTKG</sequence>
<evidence type="ECO:0000256" key="1">
    <source>
        <dbReference type="SAM" id="Phobius"/>
    </source>
</evidence>
<evidence type="ECO:0000313" key="2">
    <source>
        <dbReference type="EMBL" id="KAK7737070.1"/>
    </source>
</evidence>
<feature type="transmembrane region" description="Helical" evidence="1">
    <location>
        <begin position="106"/>
        <end position="126"/>
    </location>
</feature>
<feature type="transmembrane region" description="Helical" evidence="1">
    <location>
        <begin position="180"/>
        <end position="200"/>
    </location>
</feature>
<proteinExistence type="predicted"/>
<evidence type="ECO:0000313" key="3">
    <source>
        <dbReference type="Proteomes" id="UP001430848"/>
    </source>
</evidence>
<dbReference type="EMBL" id="JAKNSF020000008">
    <property type="protein sequence ID" value="KAK7737070.1"/>
    <property type="molecule type" value="Genomic_DNA"/>
</dbReference>
<keyword evidence="1" id="KW-0812">Transmembrane</keyword>
<keyword evidence="1" id="KW-0472">Membrane</keyword>
<feature type="transmembrane region" description="Helical" evidence="1">
    <location>
        <begin position="66"/>
        <end position="86"/>
    </location>
</feature>
<accession>A0ABR1PIH0</accession>
<reference evidence="2 3" key="1">
    <citation type="submission" date="2024-02" db="EMBL/GenBank/DDBJ databases">
        <title>De novo assembly and annotation of 12 fungi associated with fruit tree decline syndrome in Ontario, Canada.</title>
        <authorList>
            <person name="Sulman M."/>
            <person name="Ellouze W."/>
            <person name="Ilyukhin E."/>
        </authorList>
    </citation>
    <scope>NUCLEOTIDE SEQUENCE [LARGE SCALE GENOMIC DNA]</scope>
    <source>
        <strain evidence="2 3">M169</strain>
    </source>
</reference>
<feature type="transmembrane region" description="Helical" evidence="1">
    <location>
        <begin position="26"/>
        <end position="46"/>
    </location>
</feature>
<organism evidence="2 3">
    <name type="scientific">Diaporthe eres</name>
    <name type="common">Phomopsis oblonga</name>
    <dbReference type="NCBI Taxonomy" id="83184"/>
    <lineage>
        <taxon>Eukaryota</taxon>
        <taxon>Fungi</taxon>
        <taxon>Dikarya</taxon>
        <taxon>Ascomycota</taxon>
        <taxon>Pezizomycotina</taxon>
        <taxon>Sordariomycetes</taxon>
        <taxon>Sordariomycetidae</taxon>
        <taxon>Diaporthales</taxon>
        <taxon>Diaporthaceae</taxon>
        <taxon>Diaporthe</taxon>
        <taxon>Diaporthe eres species complex</taxon>
    </lineage>
</organism>
<comment type="caution">
    <text evidence="2">The sequence shown here is derived from an EMBL/GenBank/DDBJ whole genome shotgun (WGS) entry which is preliminary data.</text>
</comment>
<keyword evidence="1" id="KW-1133">Transmembrane helix</keyword>
<feature type="transmembrane region" description="Helical" evidence="1">
    <location>
        <begin position="138"/>
        <end position="160"/>
    </location>
</feature>
<gene>
    <name evidence="2" type="ORF">SLS63_002861</name>
</gene>